<name>A0A8H6MRP6_9PEZI</name>
<keyword evidence="3" id="KW-1185">Reference proteome</keyword>
<sequence>MSEWITNQKKQNDPTSVMPRGESTRGGRVPGAMVVVIKRGANIPWFFGDTHHGSLYFLRDTVRRSDGGVYSGVKRGSVPDPSPRGREPVHISMPPSARTPETEPEPRADWANVAIRLNVGAGGSVRAATSSKAIKAKVIHATSSANASTRFRGVRGAGGCWGHCAVRAGYQQRRAIHDVLGATGTAG</sequence>
<dbReference type="AlphaFoldDB" id="A0A8H6MRP6"/>
<gene>
    <name evidence="2" type="ORF">CSOJ01_09247</name>
</gene>
<dbReference type="EMBL" id="WIGN01000173">
    <property type="protein sequence ID" value="KAF6805818.1"/>
    <property type="molecule type" value="Genomic_DNA"/>
</dbReference>
<accession>A0A8H6MRP6</accession>
<evidence type="ECO:0000256" key="1">
    <source>
        <dbReference type="SAM" id="MobiDB-lite"/>
    </source>
</evidence>
<feature type="compositionally biased region" description="Polar residues" evidence="1">
    <location>
        <begin position="1"/>
        <end position="15"/>
    </location>
</feature>
<feature type="region of interest" description="Disordered" evidence="1">
    <location>
        <begin position="1"/>
        <end position="28"/>
    </location>
</feature>
<protein>
    <submittedName>
        <fullName evidence="2">Mitochondrial tricarboxylate transporter</fullName>
    </submittedName>
</protein>
<proteinExistence type="predicted"/>
<reference evidence="2 3" key="1">
    <citation type="journal article" date="2020" name="Phytopathology">
        <title>Genome Sequence Resources of Colletotrichum truncatum, C. plurivorum, C. musicola, and C. sojae: Four Species Pathogenic to Soybean (Glycine max).</title>
        <authorList>
            <person name="Rogerio F."/>
            <person name="Boufleur T.R."/>
            <person name="Ciampi-Guillardi M."/>
            <person name="Sukno S.A."/>
            <person name="Thon M.R."/>
            <person name="Massola Junior N.S."/>
            <person name="Baroncelli R."/>
        </authorList>
    </citation>
    <scope>NUCLEOTIDE SEQUENCE [LARGE SCALE GENOMIC DNA]</scope>
    <source>
        <strain evidence="2 3">LFN0009</strain>
    </source>
</reference>
<evidence type="ECO:0000313" key="2">
    <source>
        <dbReference type="EMBL" id="KAF6805818.1"/>
    </source>
</evidence>
<organism evidence="2 3">
    <name type="scientific">Colletotrichum sojae</name>
    <dbReference type="NCBI Taxonomy" id="2175907"/>
    <lineage>
        <taxon>Eukaryota</taxon>
        <taxon>Fungi</taxon>
        <taxon>Dikarya</taxon>
        <taxon>Ascomycota</taxon>
        <taxon>Pezizomycotina</taxon>
        <taxon>Sordariomycetes</taxon>
        <taxon>Hypocreomycetidae</taxon>
        <taxon>Glomerellales</taxon>
        <taxon>Glomerellaceae</taxon>
        <taxon>Colletotrichum</taxon>
        <taxon>Colletotrichum orchidearum species complex</taxon>
    </lineage>
</organism>
<feature type="region of interest" description="Disordered" evidence="1">
    <location>
        <begin position="68"/>
        <end position="106"/>
    </location>
</feature>
<comment type="caution">
    <text evidence="2">The sequence shown here is derived from an EMBL/GenBank/DDBJ whole genome shotgun (WGS) entry which is preliminary data.</text>
</comment>
<dbReference type="Proteomes" id="UP000652219">
    <property type="component" value="Unassembled WGS sequence"/>
</dbReference>
<evidence type="ECO:0000313" key="3">
    <source>
        <dbReference type="Proteomes" id="UP000652219"/>
    </source>
</evidence>